<dbReference type="SUPFAM" id="SSF55957">
    <property type="entry name" value="Phosphoglucomutase, C-terminal domain"/>
    <property type="match status" value="1"/>
</dbReference>
<organism evidence="11 12">
    <name type="scientific">Candidatus Gottesmanbacteria bacterium GW2011_GWA1_48_13</name>
    <dbReference type="NCBI Taxonomy" id="1618439"/>
    <lineage>
        <taxon>Bacteria</taxon>
        <taxon>Candidatus Gottesmaniibacteriota</taxon>
    </lineage>
</organism>
<dbReference type="InterPro" id="IPR005845">
    <property type="entry name" value="A-D-PHexomutase_a/b/a-II"/>
</dbReference>
<evidence type="ECO:0000256" key="4">
    <source>
        <dbReference type="ARBA" id="ARBA00022723"/>
    </source>
</evidence>
<evidence type="ECO:0000259" key="10">
    <source>
        <dbReference type="Pfam" id="PF02880"/>
    </source>
</evidence>
<evidence type="ECO:0000256" key="3">
    <source>
        <dbReference type="ARBA" id="ARBA00022553"/>
    </source>
</evidence>
<dbReference type="AlphaFoldDB" id="A0A0G1UMI2"/>
<dbReference type="Gene3D" id="3.40.120.10">
    <property type="entry name" value="Alpha-D-Glucose-1,6-Bisphosphate, subunit A, domain 3"/>
    <property type="match status" value="3"/>
</dbReference>
<dbReference type="PANTHER" id="PTHR43771:SF1">
    <property type="entry name" value="PHOSPHOMANNOMUTASE"/>
    <property type="match status" value="1"/>
</dbReference>
<protein>
    <submittedName>
        <fullName evidence="11">Phosphomannomutase</fullName>
    </submittedName>
</protein>
<dbReference type="PANTHER" id="PTHR43771">
    <property type="entry name" value="PHOSPHOMANNOMUTASE"/>
    <property type="match status" value="1"/>
</dbReference>
<dbReference type="InterPro" id="IPR005841">
    <property type="entry name" value="Alpha-D-phosphohexomutase_SF"/>
</dbReference>
<evidence type="ECO:0000256" key="1">
    <source>
        <dbReference type="ARBA" id="ARBA00001946"/>
    </source>
</evidence>
<dbReference type="Pfam" id="PF00408">
    <property type="entry name" value="PGM_PMM_IV"/>
    <property type="match status" value="1"/>
</dbReference>
<feature type="domain" description="Alpha-D-phosphohexomutase alpha/beta/alpha" evidence="9">
    <location>
        <begin position="151"/>
        <end position="250"/>
    </location>
</feature>
<comment type="caution">
    <text evidence="11">The sequence shown here is derived from an EMBL/GenBank/DDBJ whole genome shotgun (WGS) entry which is preliminary data.</text>
</comment>
<keyword evidence="4" id="KW-0479">Metal-binding</keyword>
<dbReference type="CDD" id="cd03089">
    <property type="entry name" value="PMM_PGM"/>
    <property type="match status" value="1"/>
</dbReference>
<evidence type="ECO:0000259" key="7">
    <source>
        <dbReference type="Pfam" id="PF00408"/>
    </source>
</evidence>
<evidence type="ECO:0000256" key="2">
    <source>
        <dbReference type="ARBA" id="ARBA00010231"/>
    </source>
</evidence>
<dbReference type="GO" id="GO:0016868">
    <property type="term" value="F:intramolecular phosphotransferase activity"/>
    <property type="evidence" value="ECO:0007669"/>
    <property type="project" value="InterPro"/>
</dbReference>
<evidence type="ECO:0000259" key="8">
    <source>
        <dbReference type="Pfam" id="PF02878"/>
    </source>
</evidence>
<proteinExistence type="inferred from homology"/>
<evidence type="ECO:0000313" key="12">
    <source>
        <dbReference type="Proteomes" id="UP000034661"/>
    </source>
</evidence>
<dbReference type="PRINTS" id="PR00509">
    <property type="entry name" value="PGMPMM"/>
</dbReference>
<dbReference type="SUPFAM" id="SSF53738">
    <property type="entry name" value="Phosphoglucomutase, first 3 domains"/>
    <property type="match status" value="3"/>
</dbReference>
<dbReference type="Proteomes" id="UP000034661">
    <property type="component" value="Unassembled WGS sequence"/>
</dbReference>
<gene>
    <name evidence="11" type="ORF">UY27_C0018G0014</name>
</gene>
<reference evidence="11 12" key="1">
    <citation type="journal article" date="2015" name="Nature">
        <title>rRNA introns, odd ribosomes, and small enigmatic genomes across a large radiation of phyla.</title>
        <authorList>
            <person name="Brown C.T."/>
            <person name="Hug L.A."/>
            <person name="Thomas B.C."/>
            <person name="Sharon I."/>
            <person name="Castelle C.J."/>
            <person name="Singh A."/>
            <person name="Wilkins M.J."/>
            <person name="Williams K.H."/>
            <person name="Banfield J.F."/>
        </authorList>
    </citation>
    <scope>NUCLEOTIDE SEQUENCE [LARGE SCALE GENOMIC DNA]</scope>
</reference>
<feature type="domain" description="Alpha-D-phosphohexomutase alpha/beta/alpha" evidence="8">
    <location>
        <begin position="5"/>
        <end position="119"/>
    </location>
</feature>
<dbReference type="EMBL" id="LCPJ01000018">
    <property type="protein sequence ID" value="KKU95427.1"/>
    <property type="molecule type" value="Genomic_DNA"/>
</dbReference>
<accession>A0A0G1UMI2</accession>
<dbReference type="InterPro" id="IPR036900">
    <property type="entry name" value="A-D-PHexomutase_C_sf"/>
</dbReference>
<dbReference type="GO" id="GO:0005975">
    <property type="term" value="P:carbohydrate metabolic process"/>
    <property type="evidence" value="ECO:0007669"/>
    <property type="project" value="InterPro"/>
</dbReference>
<dbReference type="Pfam" id="PF02879">
    <property type="entry name" value="PGM_PMM_II"/>
    <property type="match status" value="1"/>
</dbReference>
<dbReference type="InterPro" id="IPR005846">
    <property type="entry name" value="A-D-PHexomutase_a/b/a-III"/>
</dbReference>
<dbReference type="InterPro" id="IPR016055">
    <property type="entry name" value="A-D-PHexomutase_a/b/a-I/II/III"/>
</dbReference>
<dbReference type="InterPro" id="IPR005843">
    <property type="entry name" value="A-D-PHexomutase_C"/>
</dbReference>
<feature type="domain" description="Alpha-D-phosphohexomutase alpha/beta/alpha" evidence="10">
    <location>
        <begin position="257"/>
        <end position="364"/>
    </location>
</feature>
<dbReference type="Pfam" id="PF02878">
    <property type="entry name" value="PGM_PMM_I"/>
    <property type="match status" value="1"/>
</dbReference>
<comment type="cofactor">
    <cofactor evidence="1">
        <name>Mg(2+)</name>
        <dbReference type="ChEBI" id="CHEBI:18420"/>
    </cofactor>
</comment>
<evidence type="ECO:0000313" key="11">
    <source>
        <dbReference type="EMBL" id="KKU95427.1"/>
    </source>
</evidence>
<keyword evidence="6" id="KW-0413">Isomerase</keyword>
<dbReference type="Gene3D" id="3.30.310.50">
    <property type="entry name" value="Alpha-D-phosphohexomutase, C-terminal domain"/>
    <property type="match status" value="1"/>
</dbReference>
<feature type="domain" description="Alpha-D-phosphohexomutase C-terminal" evidence="7">
    <location>
        <begin position="369"/>
        <end position="440"/>
    </location>
</feature>
<evidence type="ECO:0000259" key="9">
    <source>
        <dbReference type="Pfam" id="PF02879"/>
    </source>
</evidence>
<comment type="similarity">
    <text evidence="2">Belongs to the phosphohexose mutase family.</text>
</comment>
<keyword evidence="3" id="KW-0597">Phosphoprotein</keyword>
<dbReference type="PATRIC" id="fig|1618439.3.peg.491"/>
<name>A0A0G1UMI2_9BACT</name>
<keyword evidence="5" id="KW-0460">Magnesium</keyword>
<dbReference type="GO" id="GO:0046872">
    <property type="term" value="F:metal ion binding"/>
    <property type="evidence" value="ECO:0007669"/>
    <property type="project" value="UniProtKB-KW"/>
</dbReference>
<dbReference type="InterPro" id="IPR005844">
    <property type="entry name" value="A-D-PHexomutase_a/b/a-I"/>
</dbReference>
<sequence length="448" mass="49139">MDLSIFKDYDIRGTYPDQLNGEVATNIAHAIVRHFKPKTVALCRDMRLSGAEIRDALVASFTSLGVNVADAGETGTEIAYFLAGTADYDLIIMISASHNPPNYNGLKIVLKGPVGVNSDSGLFAVRDRIKEGPLPVAASVGMVTDIDIWDEWRRKVLSLVDVSAIKPLTVVADAGNGMAGTLVPKVFAGLPINLTPVYFELDGTFPHHTPNPLIETNNADLVAKMSELHADVGLAFDGDADRVFFIDDRGRFVSGTIVTALLAHSILKKYPGEYILYSAVCGRIVPETIQASGGKSQRVRVGHSYMKNYMRQYHAIFGGEHSGHYYHRDFFNSETGVGTALMVLELISRDGRKFSEIVDAFAKYPASGEINFTVPDAASTIASIKQSFSDAKSTDELDGLSVWYDDWWFNIRASHTEPLIRLNVEANTKKLLEEKTAMLVEKIKKDSL</sequence>
<evidence type="ECO:0000256" key="6">
    <source>
        <dbReference type="ARBA" id="ARBA00023235"/>
    </source>
</evidence>
<evidence type="ECO:0000256" key="5">
    <source>
        <dbReference type="ARBA" id="ARBA00022842"/>
    </source>
</evidence>
<dbReference type="Pfam" id="PF02880">
    <property type="entry name" value="PGM_PMM_III"/>
    <property type="match status" value="1"/>
</dbReference>